<keyword evidence="3 9" id="KW-1003">Cell membrane</keyword>
<dbReference type="GO" id="GO:0065002">
    <property type="term" value="P:intracellular protein transmembrane transport"/>
    <property type="evidence" value="ECO:0007669"/>
    <property type="project" value="UniProtKB-UniRule"/>
</dbReference>
<feature type="domain" description="Protein export membrane protein SecD/SecF C-terminal" evidence="10">
    <location>
        <begin position="114"/>
        <end position="295"/>
    </location>
</feature>
<sequence>MMELIKNSKIDFVGKRYIAFAISGVLSLLGIIAIIQIGLGYANMGVDFAGGTLVEVGFDKPVNMAEIRGILSAKGMNDVELQEVGDTGRILIRTRKSDIGNLTAKISTIFKERFKTDNSFKIERTEEVGPKIGTELKEKALWAIFWAIIALTVYITFRFKQPRFGIGAAVATLHDVLVVTGIFWVCNREINLLLITALLTLAGYSLTDTVVVFDRIRENLKLRRKEAYDVIINSSINEILSRTIVTSITVLIVLIALLVKGSQVTTDFCWILIFGVIIGTYSSIFIASPILIEWNSLMMKKSSKVVTASEKIGRQSTAPPSR</sequence>
<feature type="transmembrane region" description="Helical" evidence="9">
    <location>
        <begin position="239"/>
        <end position="259"/>
    </location>
</feature>
<feature type="transmembrane region" description="Helical" evidence="9">
    <location>
        <begin position="140"/>
        <end position="157"/>
    </location>
</feature>
<dbReference type="Proteomes" id="UP000231067">
    <property type="component" value="Unassembled WGS sequence"/>
</dbReference>
<keyword evidence="6 9" id="KW-1133">Transmembrane helix</keyword>
<dbReference type="InterPro" id="IPR005665">
    <property type="entry name" value="SecF_bac"/>
</dbReference>
<dbReference type="GO" id="GO:0006605">
    <property type="term" value="P:protein targeting"/>
    <property type="evidence" value="ECO:0007669"/>
    <property type="project" value="UniProtKB-UniRule"/>
</dbReference>
<evidence type="ECO:0000256" key="9">
    <source>
        <dbReference type="HAMAP-Rule" id="MF_01464"/>
    </source>
</evidence>
<proteinExistence type="inferred from homology"/>
<feature type="transmembrane region" description="Helical" evidence="9">
    <location>
        <begin position="20"/>
        <end position="42"/>
    </location>
</feature>
<comment type="function">
    <text evidence="9">Part of the Sec protein translocase complex. Interacts with the SecYEG preprotein conducting channel. SecDF uses the proton motive force (PMF) to complete protein translocation after the ATP-dependent function of SecA.</text>
</comment>
<dbReference type="HAMAP" id="MF_01464_B">
    <property type="entry name" value="SecF_B"/>
    <property type="match status" value="1"/>
</dbReference>
<dbReference type="GO" id="GO:0043952">
    <property type="term" value="P:protein transport by the Sec complex"/>
    <property type="evidence" value="ECO:0007669"/>
    <property type="project" value="UniProtKB-UniRule"/>
</dbReference>
<feature type="transmembrane region" description="Helical" evidence="9">
    <location>
        <begin position="271"/>
        <end position="292"/>
    </location>
</feature>
<evidence type="ECO:0000256" key="6">
    <source>
        <dbReference type="ARBA" id="ARBA00022989"/>
    </source>
</evidence>
<evidence type="ECO:0000259" key="10">
    <source>
        <dbReference type="Pfam" id="PF02355"/>
    </source>
</evidence>
<dbReference type="NCBIfam" id="TIGR00966">
    <property type="entry name" value="transloc_SecF"/>
    <property type="match status" value="1"/>
</dbReference>
<dbReference type="Pfam" id="PF02355">
    <property type="entry name" value="SecD_SecF_C"/>
    <property type="match status" value="1"/>
</dbReference>
<protein>
    <recommendedName>
        <fullName evidence="9">Protein-export membrane protein SecF</fullName>
    </recommendedName>
</protein>
<keyword evidence="2 9" id="KW-0813">Transport</keyword>
<dbReference type="InterPro" id="IPR022813">
    <property type="entry name" value="SecD/SecF_arch_bac"/>
</dbReference>
<gene>
    <name evidence="9 11" type="primary">secF</name>
    <name evidence="11" type="ORF">COX18_04370</name>
</gene>
<dbReference type="PANTHER" id="PTHR30081:SF8">
    <property type="entry name" value="PROTEIN TRANSLOCASE SUBUNIT SECF"/>
    <property type="match status" value="1"/>
</dbReference>
<dbReference type="InterPro" id="IPR022646">
    <property type="entry name" value="SecD/SecF_CS"/>
</dbReference>
<accession>A0A2H0A9E8</accession>
<evidence type="ECO:0000313" key="11">
    <source>
        <dbReference type="EMBL" id="PIP41138.1"/>
    </source>
</evidence>
<feature type="transmembrane region" description="Helical" evidence="9">
    <location>
        <begin position="190"/>
        <end position="213"/>
    </location>
</feature>
<dbReference type="PANTHER" id="PTHR30081">
    <property type="entry name" value="PROTEIN-EXPORT MEMBRANE PROTEIN SEC"/>
    <property type="match status" value="1"/>
</dbReference>
<evidence type="ECO:0000256" key="5">
    <source>
        <dbReference type="ARBA" id="ARBA00022927"/>
    </source>
</evidence>
<dbReference type="AlphaFoldDB" id="A0A2H0A9E8"/>
<dbReference type="Gene3D" id="1.20.1640.10">
    <property type="entry name" value="Multidrug efflux transporter AcrB transmembrane domain"/>
    <property type="match status" value="1"/>
</dbReference>
<dbReference type="EMBL" id="PCSH01000081">
    <property type="protein sequence ID" value="PIP41138.1"/>
    <property type="molecule type" value="Genomic_DNA"/>
</dbReference>
<comment type="caution">
    <text evidence="11">The sequence shown here is derived from an EMBL/GenBank/DDBJ whole genome shotgun (WGS) entry which is preliminary data.</text>
</comment>
<dbReference type="InterPro" id="IPR022645">
    <property type="entry name" value="SecD/SecF_bac"/>
</dbReference>
<evidence type="ECO:0000256" key="8">
    <source>
        <dbReference type="ARBA" id="ARBA00023136"/>
    </source>
</evidence>
<evidence type="ECO:0000256" key="7">
    <source>
        <dbReference type="ARBA" id="ARBA00023010"/>
    </source>
</evidence>
<comment type="subcellular location">
    <subcellularLocation>
        <location evidence="1 9">Cell membrane</location>
        <topology evidence="1 9">Multi-pass membrane protein</topology>
    </subcellularLocation>
</comment>
<dbReference type="GO" id="GO:0015450">
    <property type="term" value="F:protein-transporting ATPase activity"/>
    <property type="evidence" value="ECO:0007669"/>
    <property type="project" value="InterPro"/>
</dbReference>
<reference evidence="11 12" key="1">
    <citation type="submission" date="2017-09" db="EMBL/GenBank/DDBJ databases">
        <title>Depth-based differentiation of microbial function through sediment-hosted aquifers and enrichment of novel symbionts in the deep terrestrial subsurface.</title>
        <authorList>
            <person name="Probst A.J."/>
            <person name="Ladd B."/>
            <person name="Jarett J.K."/>
            <person name="Geller-Mcgrath D.E."/>
            <person name="Sieber C.M."/>
            <person name="Emerson J.B."/>
            <person name="Anantharaman K."/>
            <person name="Thomas B.C."/>
            <person name="Malmstrom R."/>
            <person name="Stieglmeier M."/>
            <person name="Klingl A."/>
            <person name="Woyke T."/>
            <person name="Ryan C.M."/>
            <person name="Banfield J.F."/>
        </authorList>
    </citation>
    <scope>NUCLEOTIDE SEQUENCE [LARGE SCALE GENOMIC DNA]</scope>
    <source>
        <strain evidence="11">CG23_combo_of_CG06-09_8_20_14_all_40_23</strain>
    </source>
</reference>
<keyword evidence="7 9" id="KW-0811">Translocation</keyword>
<evidence type="ECO:0000256" key="4">
    <source>
        <dbReference type="ARBA" id="ARBA00022692"/>
    </source>
</evidence>
<dbReference type="Pfam" id="PF07549">
    <property type="entry name" value="Sec_GG"/>
    <property type="match status" value="1"/>
</dbReference>
<dbReference type="InterPro" id="IPR048634">
    <property type="entry name" value="SecD_SecF_C"/>
</dbReference>
<comment type="similarity">
    <text evidence="9">Belongs to the SecD/SecF family. SecF subfamily.</text>
</comment>
<evidence type="ECO:0000313" key="12">
    <source>
        <dbReference type="Proteomes" id="UP000231067"/>
    </source>
</evidence>
<comment type="subunit">
    <text evidence="9">Forms a complex with SecD. Part of the essential Sec protein translocation apparatus which comprises SecA, SecYEG and auxiliary proteins SecDF. Other proteins may also be involved.</text>
</comment>
<feature type="transmembrane region" description="Helical" evidence="9">
    <location>
        <begin position="164"/>
        <end position="184"/>
    </location>
</feature>
<name>A0A2H0A9E8_9BACT</name>
<keyword evidence="8 9" id="KW-0472">Membrane</keyword>
<keyword evidence="4 9" id="KW-0812">Transmembrane</keyword>
<organism evidence="11 12">
    <name type="scientific">Candidatus Desantisbacteria bacterium CG23_combo_of_CG06-09_8_20_14_all_40_23</name>
    <dbReference type="NCBI Taxonomy" id="1974550"/>
    <lineage>
        <taxon>Bacteria</taxon>
        <taxon>Candidatus Desantisiibacteriota</taxon>
    </lineage>
</organism>
<evidence type="ECO:0000256" key="2">
    <source>
        <dbReference type="ARBA" id="ARBA00022448"/>
    </source>
</evidence>
<dbReference type="PRINTS" id="PR01755">
    <property type="entry name" value="SECFTRNLCASE"/>
</dbReference>
<evidence type="ECO:0000256" key="3">
    <source>
        <dbReference type="ARBA" id="ARBA00022475"/>
    </source>
</evidence>
<dbReference type="GO" id="GO:0005886">
    <property type="term" value="C:plasma membrane"/>
    <property type="evidence" value="ECO:0007669"/>
    <property type="project" value="UniProtKB-SubCell"/>
</dbReference>
<keyword evidence="5 9" id="KW-0653">Protein transport</keyword>
<dbReference type="SUPFAM" id="SSF82866">
    <property type="entry name" value="Multidrug efflux transporter AcrB transmembrane domain"/>
    <property type="match status" value="1"/>
</dbReference>
<evidence type="ECO:0000256" key="1">
    <source>
        <dbReference type="ARBA" id="ARBA00004651"/>
    </source>
</evidence>